<keyword evidence="4" id="KW-0238">DNA-binding</keyword>
<keyword evidence="9" id="KW-1185">Reference proteome</keyword>
<dbReference type="NCBIfam" id="NF009195">
    <property type="entry name" value="PRK12543.1"/>
    <property type="match status" value="1"/>
</dbReference>
<gene>
    <name evidence="8" type="ORF">ACFQ4B_28370</name>
</gene>
<dbReference type="Proteomes" id="UP001597180">
    <property type="component" value="Unassembled WGS sequence"/>
</dbReference>
<evidence type="ECO:0000256" key="5">
    <source>
        <dbReference type="ARBA" id="ARBA00023163"/>
    </source>
</evidence>
<keyword evidence="2" id="KW-0805">Transcription regulation</keyword>
<reference evidence="9" key="1">
    <citation type="journal article" date="2019" name="Int. J. Syst. Evol. Microbiol.">
        <title>The Global Catalogue of Microorganisms (GCM) 10K type strain sequencing project: providing services to taxonomists for standard genome sequencing and annotation.</title>
        <authorList>
            <consortium name="The Broad Institute Genomics Platform"/>
            <consortium name="The Broad Institute Genome Sequencing Center for Infectious Disease"/>
            <person name="Wu L."/>
            <person name="Ma J."/>
        </authorList>
    </citation>
    <scope>NUCLEOTIDE SEQUENCE [LARGE SCALE GENOMIC DNA]</scope>
    <source>
        <strain evidence="9">CCUG 53270</strain>
    </source>
</reference>
<evidence type="ECO:0000313" key="8">
    <source>
        <dbReference type="EMBL" id="MFD1224043.1"/>
    </source>
</evidence>
<dbReference type="NCBIfam" id="TIGR02937">
    <property type="entry name" value="sigma70-ECF"/>
    <property type="match status" value="1"/>
</dbReference>
<evidence type="ECO:0000256" key="4">
    <source>
        <dbReference type="ARBA" id="ARBA00023125"/>
    </source>
</evidence>
<evidence type="ECO:0000256" key="3">
    <source>
        <dbReference type="ARBA" id="ARBA00023082"/>
    </source>
</evidence>
<comment type="caution">
    <text evidence="8">The sequence shown here is derived from an EMBL/GenBank/DDBJ whole genome shotgun (WGS) entry which is preliminary data.</text>
</comment>
<evidence type="ECO:0000259" key="7">
    <source>
        <dbReference type="Pfam" id="PF04545"/>
    </source>
</evidence>
<dbReference type="InterPro" id="IPR039425">
    <property type="entry name" value="RNA_pol_sigma-70-like"/>
</dbReference>
<dbReference type="InterPro" id="IPR036388">
    <property type="entry name" value="WH-like_DNA-bd_sf"/>
</dbReference>
<dbReference type="InterPro" id="IPR013325">
    <property type="entry name" value="RNA_pol_sigma_r2"/>
</dbReference>
<dbReference type="CDD" id="cd06171">
    <property type="entry name" value="Sigma70_r4"/>
    <property type="match status" value="1"/>
</dbReference>
<dbReference type="PANTHER" id="PTHR43133:SF60">
    <property type="entry name" value="RNA POLYMERASE SIGMA FACTOR SIGV"/>
    <property type="match status" value="1"/>
</dbReference>
<dbReference type="InterPro" id="IPR014284">
    <property type="entry name" value="RNA_pol_sigma-70_dom"/>
</dbReference>
<dbReference type="Gene3D" id="1.10.1740.10">
    <property type="match status" value="1"/>
</dbReference>
<dbReference type="SUPFAM" id="SSF88946">
    <property type="entry name" value="Sigma2 domain of RNA polymerase sigma factors"/>
    <property type="match status" value="1"/>
</dbReference>
<dbReference type="PANTHER" id="PTHR43133">
    <property type="entry name" value="RNA POLYMERASE ECF-TYPE SIGMA FACTO"/>
    <property type="match status" value="1"/>
</dbReference>
<name>A0ABW3USZ7_9BACL</name>
<dbReference type="InterPro" id="IPR007630">
    <property type="entry name" value="RNA_pol_sigma70_r4"/>
</dbReference>
<keyword evidence="3" id="KW-0731">Sigma factor</keyword>
<dbReference type="Pfam" id="PF04542">
    <property type="entry name" value="Sigma70_r2"/>
    <property type="match status" value="1"/>
</dbReference>
<dbReference type="InterPro" id="IPR013324">
    <property type="entry name" value="RNA_pol_sigma_r3/r4-like"/>
</dbReference>
<accession>A0ABW3USZ7</accession>
<proteinExistence type="inferred from homology"/>
<feature type="domain" description="RNA polymerase sigma-70 region 2" evidence="6">
    <location>
        <begin position="24"/>
        <end position="92"/>
    </location>
</feature>
<protein>
    <submittedName>
        <fullName evidence="8">Sigma-70 family RNA polymerase sigma factor</fullName>
    </submittedName>
</protein>
<dbReference type="SUPFAM" id="SSF88659">
    <property type="entry name" value="Sigma3 and sigma4 domains of RNA polymerase sigma factors"/>
    <property type="match status" value="1"/>
</dbReference>
<evidence type="ECO:0000256" key="1">
    <source>
        <dbReference type="ARBA" id="ARBA00010641"/>
    </source>
</evidence>
<organism evidence="8 9">
    <name type="scientific">Paenibacillus vulneris</name>
    <dbReference type="NCBI Taxonomy" id="1133364"/>
    <lineage>
        <taxon>Bacteria</taxon>
        <taxon>Bacillati</taxon>
        <taxon>Bacillota</taxon>
        <taxon>Bacilli</taxon>
        <taxon>Bacillales</taxon>
        <taxon>Paenibacillaceae</taxon>
        <taxon>Paenibacillus</taxon>
    </lineage>
</organism>
<evidence type="ECO:0000313" key="9">
    <source>
        <dbReference type="Proteomes" id="UP001597180"/>
    </source>
</evidence>
<dbReference type="Pfam" id="PF04545">
    <property type="entry name" value="Sigma70_r4"/>
    <property type="match status" value="1"/>
</dbReference>
<dbReference type="InterPro" id="IPR007627">
    <property type="entry name" value="RNA_pol_sigma70_r2"/>
</dbReference>
<feature type="domain" description="RNA polymerase sigma-70 region 4" evidence="7">
    <location>
        <begin position="129"/>
        <end position="176"/>
    </location>
</feature>
<evidence type="ECO:0000259" key="6">
    <source>
        <dbReference type="Pfam" id="PF04542"/>
    </source>
</evidence>
<dbReference type="Gene3D" id="1.10.10.10">
    <property type="entry name" value="Winged helix-like DNA-binding domain superfamily/Winged helix DNA-binding domain"/>
    <property type="match status" value="1"/>
</dbReference>
<dbReference type="EMBL" id="JBHTLU010000041">
    <property type="protein sequence ID" value="MFD1224043.1"/>
    <property type="molecule type" value="Genomic_DNA"/>
</dbReference>
<evidence type="ECO:0000256" key="2">
    <source>
        <dbReference type="ARBA" id="ARBA00023015"/>
    </source>
</evidence>
<sequence length="197" mass="23246">MTEPLLHESLRQMAAGSKEAFRVMYEHSKEEVYRTVSLLVNNKQDVNDVVNEVYAEMLKSISKYQFDRPFRAWLTGLTIRQVHNWNRKLWRRFRIHERNARMEVHVPVADTESLYLLSEHRSELIRLVQGLSYKHRSVIVLRYYHEYSFEEIAELLNIPIGTVKSRHHTALNRLRHLSVNPITDDKGGCTTCPSKTN</sequence>
<keyword evidence="5" id="KW-0804">Transcription</keyword>
<comment type="similarity">
    <text evidence="1">Belongs to the sigma-70 factor family. ECF subfamily.</text>
</comment>
<dbReference type="RefSeq" id="WP_345589381.1">
    <property type="nucleotide sequence ID" value="NZ_BAABJG010000017.1"/>
</dbReference>